<dbReference type="SUPFAM" id="SSF52540">
    <property type="entry name" value="P-loop containing nucleoside triphosphate hydrolases"/>
    <property type="match status" value="2"/>
</dbReference>
<gene>
    <name evidence="11" type="ORF">ALEPTO_LOCUS10468</name>
</gene>
<feature type="domain" description="Helicase C-terminal" evidence="9">
    <location>
        <begin position="612"/>
        <end position="767"/>
    </location>
</feature>
<dbReference type="InterPro" id="IPR027417">
    <property type="entry name" value="P-loop_NTPase"/>
</dbReference>
<feature type="compositionally biased region" description="Basic residues" evidence="7">
    <location>
        <begin position="49"/>
        <end position="67"/>
    </location>
</feature>
<dbReference type="PROSITE" id="PS51192">
    <property type="entry name" value="HELICASE_ATP_BIND_1"/>
    <property type="match status" value="1"/>
</dbReference>
<feature type="short sequence motif" description="Q motif" evidence="6">
    <location>
        <begin position="310"/>
        <end position="338"/>
    </location>
</feature>
<feature type="region of interest" description="Disordered" evidence="7">
    <location>
        <begin position="151"/>
        <end position="175"/>
    </location>
</feature>
<evidence type="ECO:0000256" key="7">
    <source>
        <dbReference type="SAM" id="MobiDB-lite"/>
    </source>
</evidence>
<evidence type="ECO:0000256" key="1">
    <source>
        <dbReference type="ARBA" id="ARBA00022741"/>
    </source>
</evidence>
<dbReference type="PANTHER" id="PTHR47959:SF24">
    <property type="entry name" value="ATP-DEPENDENT RNA HELICASE"/>
    <property type="match status" value="1"/>
</dbReference>
<dbReference type="InterPro" id="IPR011545">
    <property type="entry name" value="DEAD/DEAH_box_helicase_dom"/>
</dbReference>
<dbReference type="PROSITE" id="PS00039">
    <property type="entry name" value="DEAD_ATP_HELICASE"/>
    <property type="match status" value="1"/>
</dbReference>
<dbReference type="InterPro" id="IPR001650">
    <property type="entry name" value="Helicase_C-like"/>
</dbReference>
<evidence type="ECO:0000256" key="4">
    <source>
        <dbReference type="ARBA" id="ARBA00022840"/>
    </source>
</evidence>
<dbReference type="PANTHER" id="PTHR47959">
    <property type="entry name" value="ATP-DEPENDENT RNA HELICASE RHLE-RELATED"/>
    <property type="match status" value="1"/>
</dbReference>
<dbReference type="PROSITE" id="PS51195">
    <property type="entry name" value="Q_MOTIF"/>
    <property type="match status" value="1"/>
</dbReference>
<comment type="caution">
    <text evidence="11">The sequence shown here is derived from an EMBL/GenBank/DDBJ whole genome shotgun (WGS) entry which is preliminary data.</text>
</comment>
<evidence type="ECO:0000259" key="9">
    <source>
        <dbReference type="PROSITE" id="PS51194"/>
    </source>
</evidence>
<keyword evidence="3" id="KW-0347">Helicase</keyword>
<evidence type="ECO:0000256" key="5">
    <source>
        <dbReference type="ARBA" id="ARBA00022884"/>
    </source>
</evidence>
<dbReference type="CDD" id="cd17946">
    <property type="entry name" value="DEADc_DDX24"/>
    <property type="match status" value="1"/>
</dbReference>
<dbReference type="InterPro" id="IPR014014">
    <property type="entry name" value="RNA_helicase_DEAD_Q_motif"/>
</dbReference>
<dbReference type="GO" id="GO:0003723">
    <property type="term" value="F:RNA binding"/>
    <property type="evidence" value="ECO:0007669"/>
    <property type="project" value="UniProtKB-KW"/>
</dbReference>
<evidence type="ECO:0000256" key="6">
    <source>
        <dbReference type="PROSITE-ProRule" id="PRU00552"/>
    </source>
</evidence>
<evidence type="ECO:0000259" key="10">
    <source>
        <dbReference type="PROSITE" id="PS51195"/>
    </source>
</evidence>
<name>A0A9N9E9U4_9GLOM</name>
<dbReference type="PROSITE" id="PS51194">
    <property type="entry name" value="HELICASE_CTER"/>
    <property type="match status" value="1"/>
</dbReference>
<evidence type="ECO:0000256" key="3">
    <source>
        <dbReference type="ARBA" id="ARBA00022806"/>
    </source>
</evidence>
<keyword evidence="4" id="KW-0067">ATP-binding</keyword>
<dbReference type="OrthoDB" id="4310724at2759"/>
<dbReference type="SMART" id="SM00487">
    <property type="entry name" value="DEXDc"/>
    <property type="match status" value="1"/>
</dbReference>
<sequence>WRKISLVTPPLPSSFISEKTIKNAATSVPKNDKKRKRTEVEAEVIKNVSRVKQKKRKQASQKSKKGKNAVLHSKTKEADKDNVDEEVNIDSDPGNMNNWNWKEAKYPGEIVLGDEDLEGILCLEECDDIDVVYEDGNDKLGRVVKFKKAERRSATNKNESKSHAANPEEPLSIDETRNYYDLDTFDERLISSFNNDEDYDISNYNEKSVDEAMDINDNHDENESSDSWETIDTFDGIDDESEGIERESQLSASHIGKTKDKSKKNRDSESFIVNNDDDSIGKLKNNCLSILKQNKKDALVKDVNLDFDVSAWIGYGFCSNILLALKSLQFSEPTPIQKKTLAHGLSGRDIIGAAETGSGKTLAFGLPILQYLMDEENNYLGENGDDKRTNELVALIVTPTRELAIQVKDHILSIGKFGGVKVVTLVGGMAVQKQRRLMDRHPNIIIATPGRLWEMVSENDEYLEKIRRIKFFVLDEADRMLESGHFQELNQILNFITKSRQDADDWSDNESKELTDINKKINNKEKNPSKRQTFVFSATLDKNLKEDLKKKKYFKNTLKKLDVSNTRATMKELMERLKFTDPDPIFIDLTPEYVVASTLQESKIDCLTTEKDVYIYYFITRYPGRTLIFVNSINTIRGLVPIMRLLGIEVLGLHAQMQQRQRLKNLDRFKQNPKAVMIASDVAARGLDIPLVEHVIHYHGRTARVRREGISLMLCSPEEIVLYRKICQKLRKDRSLPDFPVDQSIVKAMKQRISLARKIDQEEHKLQKSNYDDDWLKKAARDLDVDVEEDLLNNKRGNDKNDDDGSNINTKNVKAKIKSMKAQLKSLLAETLIPRGISKKYLTGGVMPDLADRLLLDGDS</sequence>
<proteinExistence type="predicted"/>
<dbReference type="GO" id="GO:0005829">
    <property type="term" value="C:cytosol"/>
    <property type="evidence" value="ECO:0007669"/>
    <property type="project" value="TreeGrafter"/>
</dbReference>
<dbReference type="GO" id="GO:0016787">
    <property type="term" value="F:hydrolase activity"/>
    <property type="evidence" value="ECO:0007669"/>
    <property type="project" value="UniProtKB-KW"/>
</dbReference>
<keyword evidence="12" id="KW-1185">Reference proteome</keyword>
<evidence type="ECO:0000313" key="12">
    <source>
        <dbReference type="Proteomes" id="UP000789508"/>
    </source>
</evidence>
<feature type="non-terminal residue" evidence="11">
    <location>
        <position position="860"/>
    </location>
</feature>
<feature type="domain" description="DEAD-box RNA helicase Q" evidence="10">
    <location>
        <begin position="310"/>
        <end position="338"/>
    </location>
</feature>
<dbReference type="InterPro" id="IPR000629">
    <property type="entry name" value="RNA-helicase_DEAD-box_CS"/>
</dbReference>
<dbReference type="InterPro" id="IPR014001">
    <property type="entry name" value="Helicase_ATP-bd"/>
</dbReference>
<evidence type="ECO:0000259" key="8">
    <source>
        <dbReference type="PROSITE" id="PS51192"/>
    </source>
</evidence>
<keyword evidence="5" id="KW-0694">RNA-binding</keyword>
<dbReference type="CDD" id="cd18787">
    <property type="entry name" value="SF2_C_DEAD"/>
    <property type="match status" value="1"/>
</dbReference>
<keyword evidence="1" id="KW-0547">Nucleotide-binding</keyword>
<dbReference type="EMBL" id="CAJVPS010011719">
    <property type="protein sequence ID" value="CAG8666418.1"/>
    <property type="molecule type" value="Genomic_DNA"/>
</dbReference>
<dbReference type="GO" id="GO:0003724">
    <property type="term" value="F:RNA helicase activity"/>
    <property type="evidence" value="ECO:0007669"/>
    <property type="project" value="InterPro"/>
</dbReference>
<dbReference type="Pfam" id="PF00270">
    <property type="entry name" value="DEAD"/>
    <property type="match status" value="1"/>
</dbReference>
<feature type="non-terminal residue" evidence="11">
    <location>
        <position position="1"/>
    </location>
</feature>
<dbReference type="Pfam" id="PF00271">
    <property type="entry name" value="Helicase_C"/>
    <property type="match status" value="1"/>
</dbReference>
<dbReference type="SMART" id="SM00490">
    <property type="entry name" value="HELICc"/>
    <property type="match status" value="1"/>
</dbReference>
<feature type="region of interest" description="Disordered" evidence="7">
    <location>
        <begin position="243"/>
        <end position="271"/>
    </location>
</feature>
<reference evidence="11" key="1">
    <citation type="submission" date="2021-06" db="EMBL/GenBank/DDBJ databases">
        <authorList>
            <person name="Kallberg Y."/>
            <person name="Tangrot J."/>
            <person name="Rosling A."/>
        </authorList>
    </citation>
    <scope>NUCLEOTIDE SEQUENCE</scope>
    <source>
        <strain evidence="11">FL130A</strain>
    </source>
</reference>
<accession>A0A9N9E9U4</accession>
<feature type="region of interest" description="Disordered" evidence="7">
    <location>
        <begin position="21"/>
        <end position="95"/>
    </location>
</feature>
<evidence type="ECO:0000256" key="2">
    <source>
        <dbReference type="ARBA" id="ARBA00022801"/>
    </source>
</evidence>
<dbReference type="InterPro" id="IPR050079">
    <property type="entry name" value="DEAD_box_RNA_helicase"/>
</dbReference>
<protein>
    <submittedName>
        <fullName evidence="11">9671_t:CDS:1</fullName>
    </submittedName>
</protein>
<feature type="domain" description="Helicase ATP-binding" evidence="8">
    <location>
        <begin position="341"/>
        <end position="558"/>
    </location>
</feature>
<dbReference type="Gene3D" id="3.40.50.300">
    <property type="entry name" value="P-loop containing nucleotide triphosphate hydrolases"/>
    <property type="match status" value="2"/>
</dbReference>
<dbReference type="Proteomes" id="UP000789508">
    <property type="component" value="Unassembled WGS sequence"/>
</dbReference>
<dbReference type="AlphaFoldDB" id="A0A9N9E9U4"/>
<evidence type="ECO:0000313" key="11">
    <source>
        <dbReference type="EMBL" id="CAG8666418.1"/>
    </source>
</evidence>
<organism evidence="11 12">
    <name type="scientific">Ambispora leptoticha</name>
    <dbReference type="NCBI Taxonomy" id="144679"/>
    <lineage>
        <taxon>Eukaryota</taxon>
        <taxon>Fungi</taxon>
        <taxon>Fungi incertae sedis</taxon>
        <taxon>Mucoromycota</taxon>
        <taxon>Glomeromycotina</taxon>
        <taxon>Glomeromycetes</taxon>
        <taxon>Archaeosporales</taxon>
        <taxon>Ambisporaceae</taxon>
        <taxon>Ambispora</taxon>
    </lineage>
</organism>
<dbReference type="GO" id="GO:0005524">
    <property type="term" value="F:ATP binding"/>
    <property type="evidence" value="ECO:0007669"/>
    <property type="project" value="UniProtKB-KW"/>
</dbReference>
<keyword evidence="2" id="KW-0378">Hydrolase</keyword>